<feature type="compositionally biased region" description="Low complexity" evidence="1">
    <location>
        <begin position="35"/>
        <end position="47"/>
    </location>
</feature>
<dbReference type="EMBL" id="CAUOFW020002369">
    <property type="protein sequence ID" value="CAK9153227.1"/>
    <property type="molecule type" value="Genomic_DNA"/>
</dbReference>
<feature type="region of interest" description="Disordered" evidence="1">
    <location>
        <begin position="29"/>
        <end position="50"/>
    </location>
</feature>
<evidence type="ECO:0000313" key="3">
    <source>
        <dbReference type="EMBL" id="CAK9146042.1"/>
    </source>
</evidence>
<sequence length="86" mass="9301">MGKEGDLWDDSALINAFDDAISKYKKMHSTRGHNSSVEGGKGVSSKEQNLSELVDENHGAKRCASSFALEHSSFVQSLHAEYSKGG</sequence>
<reference evidence="4 5" key="1">
    <citation type="submission" date="2024-02" db="EMBL/GenBank/DDBJ databases">
        <authorList>
            <person name="Vignale AGUSTIN F."/>
            <person name="Sosa J E."/>
            <person name="Modenutti C."/>
        </authorList>
    </citation>
    <scope>NUCLEOTIDE SEQUENCE [LARGE SCALE GENOMIC DNA]</scope>
</reference>
<accession>A0ABC8S8P1</accession>
<dbReference type="PANTHER" id="PTHR39267:SF1">
    <property type="entry name" value="SURVIVAL MOTOR NEURON PROTEIN"/>
    <property type="match status" value="1"/>
</dbReference>
<proteinExistence type="predicted"/>
<gene>
    <name evidence="3" type="ORF">ILEXP_LOCUS13877</name>
    <name evidence="4" type="ORF">ILEXP_LOCUS21472</name>
</gene>
<name>A0ABC8S8P1_9AQUA</name>
<dbReference type="InterPro" id="IPR049481">
    <property type="entry name" value="SMN_G2-BD"/>
</dbReference>
<feature type="domain" description="Survival Motor Neuron Gemin2-binding" evidence="2">
    <location>
        <begin position="1"/>
        <end position="29"/>
    </location>
</feature>
<dbReference type="InterPro" id="IPR040424">
    <property type="entry name" value="Smn1"/>
</dbReference>
<dbReference type="EMBL" id="CAUOFW020001534">
    <property type="protein sequence ID" value="CAK9146042.1"/>
    <property type="molecule type" value="Genomic_DNA"/>
</dbReference>
<dbReference type="CDD" id="cd22851">
    <property type="entry name" value="SMN_N"/>
    <property type="match status" value="1"/>
</dbReference>
<dbReference type="AlphaFoldDB" id="A0ABC8S8P1"/>
<dbReference type="Pfam" id="PF20636">
    <property type="entry name" value="SMN_G2-BD"/>
    <property type="match status" value="1"/>
</dbReference>
<organism evidence="4 5">
    <name type="scientific">Ilex paraguariensis</name>
    <name type="common">yerba mate</name>
    <dbReference type="NCBI Taxonomy" id="185542"/>
    <lineage>
        <taxon>Eukaryota</taxon>
        <taxon>Viridiplantae</taxon>
        <taxon>Streptophyta</taxon>
        <taxon>Embryophyta</taxon>
        <taxon>Tracheophyta</taxon>
        <taxon>Spermatophyta</taxon>
        <taxon>Magnoliopsida</taxon>
        <taxon>eudicotyledons</taxon>
        <taxon>Gunneridae</taxon>
        <taxon>Pentapetalae</taxon>
        <taxon>asterids</taxon>
        <taxon>campanulids</taxon>
        <taxon>Aquifoliales</taxon>
        <taxon>Aquifoliaceae</taxon>
        <taxon>Ilex</taxon>
    </lineage>
</organism>
<dbReference type="PANTHER" id="PTHR39267">
    <property type="entry name" value="SURVIVAL MOTOR NEURON-LIKE PROTEIN 1"/>
    <property type="match status" value="1"/>
</dbReference>
<evidence type="ECO:0000313" key="5">
    <source>
        <dbReference type="Proteomes" id="UP001642360"/>
    </source>
</evidence>
<dbReference type="Proteomes" id="UP001642360">
    <property type="component" value="Unassembled WGS sequence"/>
</dbReference>
<evidence type="ECO:0000259" key="2">
    <source>
        <dbReference type="Pfam" id="PF20636"/>
    </source>
</evidence>
<keyword evidence="5" id="KW-1185">Reference proteome</keyword>
<comment type="caution">
    <text evidence="4">The sequence shown here is derived from an EMBL/GenBank/DDBJ whole genome shotgun (WGS) entry which is preliminary data.</text>
</comment>
<evidence type="ECO:0000313" key="4">
    <source>
        <dbReference type="EMBL" id="CAK9153227.1"/>
    </source>
</evidence>
<evidence type="ECO:0000256" key="1">
    <source>
        <dbReference type="SAM" id="MobiDB-lite"/>
    </source>
</evidence>
<protein>
    <recommendedName>
        <fullName evidence="2">Survival Motor Neuron Gemin2-binding domain-containing protein</fullName>
    </recommendedName>
</protein>